<name>A0A6G0Z7D9_APHCR</name>
<dbReference type="Proteomes" id="UP000478052">
    <property type="component" value="Unassembled WGS sequence"/>
</dbReference>
<feature type="non-terminal residue" evidence="1">
    <location>
        <position position="1"/>
    </location>
</feature>
<sequence length="107" mass="12758">VELSRARRYTIAANCENPRHRRRRRLLLLLLPDFRCSVSKPREVPARNNRSNCTGRPVPLQRNQWVTHHNNRWNIDHYSKLFATRYFIVVCGGHCLARVKTHRATRM</sequence>
<comment type="caution">
    <text evidence="1">The sequence shown here is derived from an EMBL/GenBank/DDBJ whole genome shotgun (WGS) entry which is preliminary data.</text>
</comment>
<proteinExistence type="predicted"/>
<reference evidence="1 2" key="1">
    <citation type="submission" date="2019-08" db="EMBL/GenBank/DDBJ databases">
        <title>Whole genome of Aphis craccivora.</title>
        <authorList>
            <person name="Voronova N.V."/>
            <person name="Shulinski R.S."/>
            <person name="Bandarenka Y.V."/>
            <person name="Zhorov D.G."/>
            <person name="Warner D."/>
        </authorList>
    </citation>
    <scope>NUCLEOTIDE SEQUENCE [LARGE SCALE GENOMIC DNA]</scope>
    <source>
        <strain evidence="1">180601</strain>
        <tissue evidence="1">Whole Body</tissue>
    </source>
</reference>
<dbReference type="AlphaFoldDB" id="A0A6G0Z7D9"/>
<keyword evidence="2" id="KW-1185">Reference proteome</keyword>
<organism evidence="1 2">
    <name type="scientific">Aphis craccivora</name>
    <name type="common">Cowpea aphid</name>
    <dbReference type="NCBI Taxonomy" id="307492"/>
    <lineage>
        <taxon>Eukaryota</taxon>
        <taxon>Metazoa</taxon>
        <taxon>Ecdysozoa</taxon>
        <taxon>Arthropoda</taxon>
        <taxon>Hexapoda</taxon>
        <taxon>Insecta</taxon>
        <taxon>Pterygota</taxon>
        <taxon>Neoptera</taxon>
        <taxon>Paraneoptera</taxon>
        <taxon>Hemiptera</taxon>
        <taxon>Sternorrhyncha</taxon>
        <taxon>Aphidomorpha</taxon>
        <taxon>Aphidoidea</taxon>
        <taxon>Aphididae</taxon>
        <taxon>Aphidini</taxon>
        <taxon>Aphis</taxon>
        <taxon>Aphis</taxon>
    </lineage>
</organism>
<evidence type="ECO:0000313" key="1">
    <source>
        <dbReference type="EMBL" id="KAF0766454.1"/>
    </source>
</evidence>
<feature type="non-terminal residue" evidence="1">
    <location>
        <position position="107"/>
    </location>
</feature>
<accession>A0A6G0Z7D9</accession>
<protein>
    <submittedName>
        <fullName evidence="1">Uncharacterized protein</fullName>
    </submittedName>
</protein>
<gene>
    <name evidence="1" type="ORF">FWK35_00008186</name>
</gene>
<dbReference type="EMBL" id="VUJU01001190">
    <property type="protein sequence ID" value="KAF0766454.1"/>
    <property type="molecule type" value="Genomic_DNA"/>
</dbReference>
<evidence type="ECO:0000313" key="2">
    <source>
        <dbReference type="Proteomes" id="UP000478052"/>
    </source>
</evidence>